<evidence type="ECO:0000259" key="2">
    <source>
        <dbReference type="Pfam" id="PF05183"/>
    </source>
</evidence>
<dbReference type="Pfam" id="PF05183">
    <property type="entry name" value="RdRP"/>
    <property type="match status" value="1"/>
</dbReference>
<dbReference type="InterPro" id="IPR057503">
    <property type="entry name" value="PH_RdRP"/>
</dbReference>
<sequence length="1211" mass="137461">MEVFFHNVPKQSTDKTFKNYLTKILERLHIESFRCQKSRGKPFAKVTFLHVSDAARFLELYGQRGYVLNRPGIPRPPSTLNFCNQPIYAKKSDKPPDEFLLRVLQQEKQADVLVSSKKTGHTQEKSNLPVAFESSGVACGTWKYSGTRWVFVSQVAWHEQKSTATFRKRSLIVTIGARYRIDFFYSSIQSITYQRRPPMLTLTLVEAPRMFDKSSVTPANDLAILMAAMRIYNNGPDNSGVKRVRVASLGPEHAEFAGSCFVYRIYLQDAVVISRGLDPDFETRIKAIKKSREVPDVFEQHTSEYTSNSGLLDNIDISCDRFFQLLSAGTLPFQLAFQVQKLVQNGYLSPFQVLSIIPDIHTMAKRSPATICVSVLKKMFNQIPFAEPGSDHEELEVDNLRRLLCEYESQLLRGEDFEDTANNQNVVLVHRARVTPAGIYLSGPELEGNNRILRRYASHHENFLRVQFSDEDGEPIRFSRQVSHEEILHKKFKGVLRDGIEIAGRRFLFLGFSHSSLRAQACWFMAAFKLADGTCVDARSVIQELGDFSMIRSPAKCAARIGQAFSDTSHAIHCPDSALRITLDVERNGRVFSDGVGTMSYSLMNKIWETLKPGRLLQPTCIQIRYQGAKGMISYDSRLQGDVLQLRPSMVKYRGSTSNDIEICGSAQKPLPMKLNRQFIKILEDLGVPESFFLDLQAQEVERLRLITASIHNAAFFLERQAVGSSIQLPWLLKELTYLGLDFRKDPFLRDVLEMAILMELRILKYKSNIPVKQGYHLYGIMDETGILEEGEVFCIVTEDGVPRVITGNDIIITRAPALHPGDVQKANAVTVPQSSPLMQLTNCICFSQKGARDLPSQLSGGDLDGDLYYIMWDPRVRFPRASVPADYPRQDPIDIGRPIETSDMTDFFLKFMETDQLGSIATRHQILADQKPLGTHDPDCITLAGMHSTAVDFSKTGIPVDMKQMPKRNPWRPDFMAPGPHVVVEKIKGTSLGDDEFEFMDNDDYDGGDDEEDTLDYRYYKSHRVLGKLYRAIDERKVFKQIQEERVSTDQGPSFLNVVWLYVQRQCSLIQWEHLVPWARDIREMYEESLLDLMTEYSSHPLRPIKEIEAVVGNILGKNAIPSRRQRDLSVTMKEQYDRNAAFILNCITRDGARSSSEALERSMAALAVSLELKTSPRGTVELQSFKYLAATICLRQVDRFLESQRAMAA</sequence>
<dbReference type="Proteomes" id="UP001629113">
    <property type="component" value="Unassembled WGS sequence"/>
</dbReference>
<keyword evidence="1 4" id="KW-0696">RNA-directed RNA polymerase</keyword>
<evidence type="ECO:0000313" key="4">
    <source>
        <dbReference type="EMBL" id="KAL3419120.1"/>
    </source>
</evidence>
<organism evidence="4 5">
    <name type="scientific">Phlyctema vagabunda</name>
    <dbReference type="NCBI Taxonomy" id="108571"/>
    <lineage>
        <taxon>Eukaryota</taxon>
        <taxon>Fungi</taxon>
        <taxon>Dikarya</taxon>
        <taxon>Ascomycota</taxon>
        <taxon>Pezizomycotina</taxon>
        <taxon>Leotiomycetes</taxon>
        <taxon>Helotiales</taxon>
        <taxon>Dermateaceae</taxon>
        <taxon>Phlyctema</taxon>
    </lineage>
</organism>
<dbReference type="EC" id="2.7.7.48" evidence="1"/>
<dbReference type="InterPro" id="IPR057596">
    <property type="entry name" value="RDRP_core"/>
</dbReference>
<reference evidence="4 5" key="1">
    <citation type="submission" date="2024-06" db="EMBL/GenBank/DDBJ databases">
        <title>Complete genome of Phlyctema vagabunda strain 19-DSS-EL-015.</title>
        <authorList>
            <person name="Fiorenzani C."/>
        </authorList>
    </citation>
    <scope>NUCLEOTIDE SEQUENCE [LARGE SCALE GENOMIC DNA]</scope>
    <source>
        <strain evidence="4 5">19-DSS-EL-015</strain>
    </source>
</reference>
<comment type="catalytic activity">
    <reaction evidence="1">
        <text>RNA(n) + a ribonucleoside 5'-triphosphate = RNA(n+1) + diphosphate</text>
        <dbReference type="Rhea" id="RHEA:21248"/>
        <dbReference type="Rhea" id="RHEA-COMP:14527"/>
        <dbReference type="Rhea" id="RHEA-COMP:17342"/>
        <dbReference type="ChEBI" id="CHEBI:33019"/>
        <dbReference type="ChEBI" id="CHEBI:61557"/>
        <dbReference type="ChEBI" id="CHEBI:140395"/>
        <dbReference type="EC" id="2.7.7.48"/>
    </reaction>
</comment>
<feature type="domain" description="RDRP core" evidence="2">
    <location>
        <begin position="434"/>
        <end position="1034"/>
    </location>
</feature>
<keyword evidence="1" id="KW-0548">Nucleotidyltransferase</keyword>
<evidence type="ECO:0000256" key="1">
    <source>
        <dbReference type="RuleBase" id="RU363098"/>
    </source>
</evidence>
<dbReference type="PANTHER" id="PTHR23079:SF17">
    <property type="entry name" value="RNA-DEPENDENT RNA POLYMERASE"/>
    <property type="match status" value="1"/>
</dbReference>
<name>A0ABR4P724_9HELO</name>
<dbReference type="PANTHER" id="PTHR23079">
    <property type="entry name" value="RNA-DEPENDENT RNA POLYMERASE"/>
    <property type="match status" value="1"/>
</dbReference>
<accession>A0ABR4P724</accession>
<evidence type="ECO:0000313" key="5">
    <source>
        <dbReference type="Proteomes" id="UP001629113"/>
    </source>
</evidence>
<dbReference type="Pfam" id="PF25358">
    <property type="entry name" value="PH_fung_RdRP"/>
    <property type="match status" value="1"/>
</dbReference>
<proteinExistence type="inferred from homology"/>
<comment type="similarity">
    <text evidence="1">Belongs to the RdRP family.</text>
</comment>
<evidence type="ECO:0000259" key="3">
    <source>
        <dbReference type="Pfam" id="PF25358"/>
    </source>
</evidence>
<protein>
    <recommendedName>
        <fullName evidence="1">RNA-dependent RNA polymerase</fullName>
        <ecNumber evidence="1">2.7.7.48</ecNumber>
    </recommendedName>
</protein>
<dbReference type="EMBL" id="JBFCZG010000008">
    <property type="protein sequence ID" value="KAL3419120.1"/>
    <property type="molecule type" value="Genomic_DNA"/>
</dbReference>
<dbReference type="GO" id="GO:0003968">
    <property type="term" value="F:RNA-directed RNA polymerase activity"/>
    <property type="evidence" value="ECO:0007669"/>
    <property type="project" value="UniProtKB-KW"/>
</dbReference>
<comment type="caution">
    <text evidence="4">The sequence shown here is derived from an EMBL/GenBank/DDBJ whole genome shotgun (WGS) entry which is preliminary data.</text>
</comment>
<keyword evidence="5" id="KW-1185">Reference proteome</keyword>
<keyword evidence="1" id="KW-0694">RNA-binding</keyword>
<gene>
    <name evidence="4" type="ORF">PVAG01_09342</name>
</gene>
<feature type="domain" description="RdRP-like PH" evidence="3">
    <location>
        <begin position="131"/>
        <end position="305"/>
    </location>
</feature>
<dbReference type="InterPro" id="IPR007855">
    <property type="entry name" value="RDRP"/>
</dbReference>
<keyword evidence="1" id="KW-0808">Transferase</keyword>